<dbReference type="STRING" id="404692.A0A0J6Y1U5"/>
<name>A0A0J6Y1U5_COCIT</name>
<evidence type="ECO:0000313" key="2">
    <source>
        <dbReference type="EMBL" id="KMP00969.1"/>
    </source>
</evidence>
<feature type="compositionally biased region" description="Basic and acidic residues" evidence="1">
    <location>
        <begin position="10"/>
        <end position="29"/>
    </location>
</feature>
<dbReference type="Proteomes" id="UP000054565">
    <property type="component" value="Unassembled WGS sequence"/>
</dbReference>
<dbReference type="AlphaFoldDB" id="A0A0J6Y1U5"/>
<organism evidence="2 3">
    <name type="scientific">Coccidioides immitis RMSCC 2394</name>
    <dbReference type="NCBI Taxonomy" id="404692"/>
    <lineage>
        <taxon>Eukaryota</taxon>
        <taxon>Fungi</taxon>
        <taxon>Dikarya</taxon>
        <taxon>Ascomycota</taxon>
        <taxon>Pezizomycotina</taxon>
        <taxon>Eurotiomycetes</taxon>
        <taxon>Eurotiomycetidae</taxon>
        <taxon>Onygenales</taxon>
        <taxon>Onygenaceae</taxon>
        <taxon>Coccidioides</taxon>
    </lineage>
</organism>
<feature type="region of interest" description="Disordered" evidence="1">
    <location>
        <begin position="1"/>
        <end position="102"/>
    </location>
</feature>
<sequence>MPPSTPASIRPEDAETARNEHESIGRGERPGSVYHADRNSMATTGRHAGAGGGTMAEQEHTHVSTSQRMISATHSSRCCASSSAVSEPHCKVASDNSTLRTV</sequence>
<dbReference type="EMBL" id="DS028093">
    <property type="protein sequence ID" value="KMP00969.1"/>
    <property type="molecule type" value="Genomic_DNA"/>
</dbReference>
<reference evidence="3" key="1">
    <citation type="journal article" date="2010" name="Genome Res.">
        <title>Population genomic sequencing of Coccidioides fungi reveals recent hybridization and transposon control.</title>
        <authorList>
            <person name="Neafsey D.E."/>
            <person name="Barker B.M."/>
            <person name="Sharpton T.J."/>
            <person name="Stajich J.E."/>
            <person name="Park D.J."/>
            <person name="Whiston E."/>
            <person name="Hung C.-Y."/>
            <person name="McMahan C."/>
            <person name="White J."/>
            <person name="Sykes S."/>
            <person name="Heiman D."/>
            <person name="Young S."/>
            <person name="Zeng Q."/>
            <person name="Abouelleil A."/>
            <person name="Aftuck L."/>
            <person name="Bessette D."/>
            <person name="Brown A."/>
            <person name="FitzGerald M."/>
            <person name="Lui A."/>
            <person name="Macdonald J.P."/>
            <person name="Priest M."/>
            <person name="Orbach M.J."/>
            <person name="Galgiani J.N."/>
            <person name="Kirkland T.N."/>
            <person name="Cole G.T."/>
            <person name="Birren B.W."/>
            <person name="Henn M.R."/>
            <person name="Taylor J.W."/>
            <person name="Rounsley S.D."/>
        </authorList>
    </citation>
    <scope>NUCLEOTIDE SEQUENCE [LARGE SCALE GENOMIC DNA]</scope>
    <source>
        <strain evidence="3">RMSCC 2394</strain>
    </source>
</reference>
<accession>A0A0J6Y1U5</accession>
<proteinExistence type="predicted"/>
<gene>
    <name evidence="2" type="ORF">CIRG_01109</name>
</gene>
<evidence type="ECO:0000256" key="1">
    <source>
        <dbReference type="SAM" id="MobiDB-lite"/>
    </source>
</evidence>
<evidence type="ECO:0000313" key="3">
    <source>
        <dbReference type="Proteomes" id="UP000054565"/>
    </source>
</evidence>
<protein>
    <submittedName>
        <fullName evidence="2">Uncharacterized protein</fullName>
    </submittedName>
</protein>
<feature type="compositionally biased region" description="Low complexity" evidence="1">
    <location>
        <begin position="71"/>
        <end position="86"/>
    </location>
</feature>